<name>A0A835UST9_VANPL</name>
<accession>A0A835UST9</accession>
<keyword evidence="3" id="KW-1185">Reference proteome</keyword>
<evidence type="ECO:0000313" key="2">
    <source>
        <dbReference type="EMBL" id="KAG0474404.1"/>
    </source>
</evidence>
<organism evidence="1 3">
    <name type="scientific">Vanilla planifolia</name>
    <name type="common">Vanilla</name>
    <dbReference type="NCBI Taxonomy" id="51239"/>
    <lineage>
        <taxon>Eukaryota</taxon>
        <taxon>Viridiplantae</taxon>
        <taxon>Streptophyta</taxon>
        <taxon>Embryophyta</taxon>
        <taxon>Tracheophyta</taxon>
        <taxon>Spermatophyta</taxon>
        <taxon>Magnoliopsida</taxon>
        <taxon>Liliopsida</taxon>
        <taxon>Asparagales</taxon>
        <taxon>Orchidaceae</taxon>
        <taxon>Vanilloideae</taxon>
        <taxon>Vanilleae</taxon>
        <taxon>Vanilla</taxon>
    </lineage>
</organism>
<dbReference type="Proteomes" id="UP000639772">
    <property type="component" value="Chromosome 7"/>
</dbReference>
<dbReference type="Proteomes" id="UP000636800">
    <property type="component" value="Chromosome 7"/>
</dbReference>
<gene>
    <name evidence="2" type="ORF">HPP92_014090</name>
    <name evidence="1" type="ORF">HPP92_014530</name>
</gene>
<evidence type="ECO:0000313" key="1">
    <source>
        <dbReference type="EMBL" id="KAG0472673.1"/>
    </source>
</evidence>
<dbReference type="PANTHER" id="PTHR35704:SF1">
    <property type="entry name" value="OS02G0254600 PROTEIN"/>
    <property type="match status" value="1"/>
</dbReference>
<dbReference type="PANTHER" id="PTHR35704">
    <property type="entry name" value="OS02G0254600 PROTEIN"/>
    <property type="match status" value="1"/>
</dbReference>
<dbReference type="AlphaFoldDB" id="A0A835UST9"/>
<reference evidence="3 4" key="1">
    <citation type="journal article" date="2020" name="Nat. Food">
        <title>A phased Vanilla planifolia genome enables genetic improvement of flavour and production.</title>
        <authorList>
            <person name="Hasing T."/>
            <person name="Tang H."/>
            <person name="Brym M."/>
            <person name="Khazi F."/>
            <person name="Huang T."/>
            <person name="Chambers A.H."/>
        </authorList>
    </citation>
    <scope>NUCLEOTIDE SEQUENCE [LARGE SCALE GENOMIC DNA]</scope>
    <source>
        <tissue evidence="1">Leaf</tissue>
    </source>
</reference>
<evidence type="ECO:0000313" key="3">
    <source>
        <dbReference type="Proteomes" id="UP000636800"/>
    </source>
</evidence>
<evidence type="ECO:0000313" key="4">
    <source>
        <dbReference type="Proteomes" id="UP000639772"/>
    </source>
</evidence>
<dbReference type="EMBL" id="JADCNL010000007">
    <property type="protein sequence ID" value="KAG0472673.1"/>
    <property type="molecule type" value="Genomic_DNA"/>
</dbReference>
<proteinExistence type="predicted"/>
<dbReference type="OrthoDB" id="1304043at2759"/>
<sequence>MESLRRKRSAVVENDGVIRVKMVVSKQELQLLLSSTTAYGGRGMTAVEQLLMSLRRRSIKWKENCRTASRPWRPTLQSIPEEKEFFFN</sequence>
<protein>
    <submittedName>
        <fullName evidence="1">Uncharacterized protein</fullName>
    </submittedName>
</protein>
<comment type="caution">
    <text evidence="1">The sequence shown here is derived from an EMBL/GenBank/DDBJ whole genome shotgun (WGS) entry which is preliminary data.</text>
</comment>
<dbReference type="EMBL" id="JADCNM010000007">
    <property type="protein sequence ID" value="KAG0474404.1"/>
    <property type="molecule type" value="Genomic_DNA"/>
</dbReference>